<reference evidence="4" key="2">
    <citation type="submission" date="2012-11" db="EMBL/GenBank/DDBJ databases">
        <authorList>
            <person name="Kuo A."/>
            <person name="Curtis B.A."/>
            <person name="Tanifuji G."/>
            <person name="Burki F."/>
            <person name="Gruber A."/>
            <person name="Irimia M."/>
            <person name="Maruyama S."/>
            <person name="Arias M.C."/>
            <person name="Ball S.G."/>
            <person name="Gile G.H."/>
            <person name="Hirakawa Y."/>
            <person name="Hopkins J.F."/>
            <person name="Rensing S.A."/>
            <person name="Schmutz J."/>
            <person name="Symeonidi A."/>
            <person name="Elias M."/>
            <person name="Eveleigh R.J."/>
            <person name="Herman E.K."/>
            <person name="Klute M.J."/>
            <person name="Nakayama T."/>
            <person name="Obornik M."/>
            <person name="Reyes-Prieto A."/>
            <person name="Armbrust E.V."/>
            <person name="Aves S.J."/>
            <person name="Beiko R.G."/>
            <person name="Coutinho P."/>
            <person name="Dacks J.B."/>
            <person name="Durnford D.G."/>
            <person name="Fast N.M."/>
            <person name="Green B.R."/>
            <person name="Grisdale C."/>
            <person name="Hempe F."/>
            <person name="Henrissat B."/>
            <person name="Hoppner M.P."/>
            <person name="Ishida K.-I."/>
            <person name="Kim E."/>
            <person name="Koreny L."/>
            <person name="Kroth P.G."/>
            <person name="Liu Y."/>
            <person name="Malik S.-B."/>
            <person name="Maier U.G."/>
            <person name="McRose D."/>
            <person name="Mock T."/>
            <person name="Neilson J.A."/>
            <person name="Onodera N.T."/>
            <person name="Poole A.M."/>
            <person name="Pritham E.J."/>
            <person name="Richards T.A."/>
            <person name="Rocap G."/>
            <person name="Roy S.W."/>
            <person name="Sarai C."/>
            <person name="Schaack S."/>
            <person name="Shirato S."/>
            <person name="Slamovits C.H."/>
            <person name="Spencer D.F."/>
            <person name="Suzuki S."/>
            <person name="Worden A.Z."/>
            <person name="Zauner S."/>
            <person name="Barry K."/>
            <person name="Bell C."/>
            <person name="Bharti A.K."/>
            <person name="Crow J.A."/>
            <person name="Grimwood J."/>
            <person name="Kramer R."/>
            <person name="Lindquist E."/>
            <person name="Lucas S."/>
            <person name="Salamov A."/>
            <person name="McFadden G.I."/>
            <person name="Lane C.E."/>
            <person name="Keeling P.J."/>
            <person name="Gray M.W."/>
            <person name="Grigoriev I.V."/>
            <person name="Archibald J.M."/>
        </authorList>
    </citation>
    <scope>NUCLEOTIDE SEQUENCE</scope>
    <source>
        <strain evidence="4">CCMP2712</strain>
    </source>
</reference>
<dbReference type="EnsemblProtists" id="EKX54145">
    <property type="protein sequence ID" value="EKX54145"/>
    <property type="gene ID" value="GUITHDRAFT_132541"/>
</dbReference>
<protein>
    <submittedName>
        <fullName evidence="2 3">Uncharacterized protein</fullName>
    </submittedName>
</protein>
<dbReference type="Proteomes" id="UP000011087">
    <property type="component" value="Unassembled WGS sequence"/>
</dbReference>
<gene>
    <name evidence="2" type="ORF">GUITHDRAFT_132541</name>
</gene>
<evidence type="ECO:0000256" key="1">
    <source>
        <dbReference type="SAM" id="MobiDB-lite"/>
    </source>
</evidence>
<organism evidence="2">
    <name type="scientific">Guillardia theta (strain CCMP2712)</name>
    <name type="common">Cryptophyte</name>
    <dbReference type="NCBI Taxonomy" id="905079"/>
    <lineage>
        <taxon>Eukaryota</taxon>
        <taxon>Cryptophyceae</taxon>
        <taxon>Pyrenomonadales</taxon>
        <taxon>Geminigeraceae</taxon>
        <taxon>Guillardia</taxon>
    </lineage>
</organism>
<reference evidence="2 4" key="1">
    <citation type="journal article" date="2012" name="Nature">
        <title>Algal genomes reveal evolutionary mosaicism and the fate of nucleomorphs.</title>
        <authorList>
            <consortium name="DOE Joint Genome Institute"/>
            <person name="Curtis B.A."/>
            <person name="Tanifuji G."/>
            <person name="Burki F."/>
            <person name="Gruber A."/>
            <person name="Irimia M."/>
            <person name="Maruyama S."/>
            <person name="Arias M.C."/>
            <person name="Ball S.G."/>
            <person name="Gile G.H."/>
            <person name="Hirakawa Y."/>
            <person name="Hopkins J.F."/>
            <person name="Kuo A."/>
            <person name="Rensing S.A."/>
            <person name="Schmutz J."/>
            <person name="Symeonidi A."/>
            <person name="Elias M."/>
            <person name="Eveleigh R.J."/>
            <person name="Herman E.K."/>
            <person name="Klute M.J."/>
            <person name="Nakayama T."/>
            <person name="Obornik M."/>
            <person name="Reyes-Prieto A."/>
            <person name="Armbrust E.V."/>
            <person name="Aves S.J."/>
            <person name="Beiko R.G."/>
            <person name="Coutinho P."/>
            <person name="Dacks J.B."/>
            <person name="Durnford D.G."/>
            <person name="Fast N.M."/>
            <person name="Green B.R."/>
            <person name="Grisdale C.J."/>
            <person name="Hempel F."/>
            <person name="Henrissat B."/>
            <person name="Hoppner M.P."/>
            <person name="Ishida K."/>
            <person name="Kim E."/>
            <person name="Koreny L."/>
            <person name="Kroth P.G."/>
            <person name="Liu Y."/>
            <person name="Malik S.B."/>
            <person name="Maier U.G."/>
            <person name="McRose D."/>
            <person name="Mock T."/>
            <person name="Neilson J.A."/>
            <person name="Onodera N.T."/>
            <person name="Poole A.M."/>
            <person name="Pritham E.J."/>
            <person name="Richards T.A."/>
            <person name="Rocap G."/>
            <person name="Roy S.W."/>
            <person name="Sarai C."/>
            <person name="Schaack S."/>
            <person name="Shirato S."/>
            <person name="Slamovits C.H."/>
            <person name="Spencer D.F."/>
            <person name="Suzuki S."/>
            <person name="Worden A.Z."/>
            <person name="Zauner S."/>
            <person name="Barry K."/>
            <person name="Bell C."/>
            <person name="Bharti A.K."/>
            <person name="Crow J.A."/>
            <person name="Grimwood J."/>
            <person name="Kramer R."/>
            <person name="Lindquist E."/>
            <person name="Lucas S."/>
            <person name="Salamov A."/>
            <person name="McFadden G.I."/>
            <person name="Lane C.E."/>
            <person name="Keeling P.J."/>
            <person name="Gray M.W."/>
            <person name="Grigoriev I.V."/>
            <person name="Archibald J.M."/>
        </authorList>
    </citation>
    <scope>NUCLEOTIDE SEQUENCE</scope>
    <source>
        <strain evidence="2 4">CCMP2712</strain>
    </source>
</reference>
<dbReference type="RefSeq" id="XP_005841125.1">
    <property type="nucleotide sequence ID" value="XM_005841068.1"/>
</dbReference>
<dbReference type="GeneID" id="17310761"/>
<evidence type="ECO:0000313" key="2">
    <source>
        <dbReference type="EMBL" id="EKX54145.1"/>
    </source>
</evidence>
<dbReference type="AlphaFoldDB" id="L1K111"/>
<accession>L1K111</accession>
<keyword evidence="4" id="KW-1185">Reference proteome</keyword>
<evidence type="ECO:0000313" key="4">
    <source>
        <dbReference type="Proteomes" id="UP000011087"/>
    </source>
</evidence>
<dbReference type="EMBL" id="JH992968">
    <property type="protein sequence ID" value="EKX54145.1"/>
    <property type="molecule type" value="Genomic_DNA"/>
</dbReference>
<feature type="compositionally biased region" description="Polar residues" evidence="1">
    <location>
        <begin position="171"/>
        <end position="180"/>
    </location>
</feature>
<proteinExistence type="predicted"/>
<reference evidence="3" key="3">
    <citation type="submission" date="2015-06" db="UniProtKB">
        <authorList>
            <consortium name="EnsemblProtists"/>
        </authorList>
    </citation>
    <scope>IDENTIFICATION</scope>
</reference>
<dbReference type="KEGG" id="gtt:GUITHDRAFT_132541"/>
<feature type="region of interest" description="Disordered" evidence="1">
    <location>
        <begin position="169"/>
        <end position="204"/>
    </location>
</feature>
<feature type="compositionally biased region" description="Low complexity" evidence="1">
    <location>
        <begin position="181"/>
        <end position="190"/>
    </location>
</feature>
<dbReference type="PaxDb" id="55529-EKX54145"/>
<sequence length="204" mass="23067">MAKGFGSTSAGILEKSATFELPHVWKPTFGRMPEPYKKHSTNNDSKTSVKNIDHEFYFTRKSWPSPTAKEEANPMTRSRSAMGHAYVQFRKSFETVGLRGRSVGTRIARTKKSSELNEASKRRVGGSVDAMSQISSSFFSRSFGVWEYQDEVYEPVILPVEDPMQADARWSNVSRPATSQSNASSRASSFNRRRGRCRSFEMQE</sequence>
<evidence type="ECO:0000313" key="3">
    <source>
        <dbReference type="EnsemblProtists" id="EKX54145"/>
    </source>
</evidence>
<name>L1K111_GUITC</name>
<dbReference type="HOGENOM" id="CLU_1345433_0_0_1"/>